<name>A0ABQ2V8C5_9ACTN</name>
<proteinExistence type="predicted"/>
<protein>
    <recommendedName>
        <fullName evidence="3">DUF2867 domain-containing protein</fullName>
    </recommendedName>
</protein>
<dbReference type="RefSeq" id="WP_189302699.1">
    <property type="nucleotide sequence ID" value="NZ_BMRP01000016.1"/>
</dbReference>
<evidence type="ECO:0000313" key="1">
    <source>
        <dbReference type="EMBL" id="GGU74086.1"/>
    </source>
</evidence>
<organism evidence="1 2">
    <name type="scientific">Streptomyces albospinus</name>
    <dbReference type="NCBI Taxonomy" id="285515"/>
    <lineage>
        <taxon>Bacteria</taxon>
        <taxon>Bacillati</taxon>
        <taxon>Actinomycetota</taxon>
        <taxon>Actinomycetes</taxon>
        <taxon>Kitasatosporales</taxon>
        <taxon>Streptomycetaceae</taxon>
        <taxon>Streptomyces</taxon>
    </lineage>
</organism>
<dbReference type="SUPFAM" id="SSF55961">
    <property type="entry name" value="Bet v1-like"/>
    <property type="match status" value="1"/>
</dbReference>
<dbReference type="Pfam" id="PF11066">
    <property type="entry name" value="DUF2867"/>
    <property type="match status" value="1"/>
</dbReference>
<keyword evidence="2" id="KW-1185">Reference proteome</keyword>
<dbReference type="EMBL" id="BMRP01000016">
    <property type="protein sequence ID" value="GGU74086.1"/>
    <property type="molecule type" value="Genomic_DNA"/>
</dbReference>
<gene>
    <name evidence="1" type="ORF">GCM10010211_44920</name>
</gene>
<reference evidence="2" key="1">
    <citation type="journal article" date="2019" name="Int. J. Syst. Evol. Microbiol.">
        <title>The Global Catalogue of Microorganisms (GCM) 10K type strain sequencing project: providing services to taxonomists for standard genome sequencing and annotation.</title>
        <authorList>
            <consortium name="The Broad Institute Genomics Platform"/>
            <consortium name="The Broad Institute Genome Sequencing Center for Infectious Disease"/>
            <person name="Wu L."/>
            <person name="Ma J."/>
        </authorList>
    </citation>
    <scope>NUCLEOTIDE SEQUENCE [LARGE SCALE GENOMIC DNA]</scope>
    <source>
        <strain evidence="2">JCM 3399</strain>
    </source>
</reference>
<accession>A0ABQ2V8C5</accession>
<evidence type="ECO:0008006" key="3">
    <source>
        <dbReference type="Google" id="ProtNLM"/>
    </source>
</evidence>
<evidence type="ECO:0000313" key="2">
    <source>
        <dbReference type="Proteomes" id="UP000654471"/>
    </source>
</evidence>
<comment type="caution">
    <text evidence="1">The sequence shown here is derived from an EMBL/GenBank/DDBJ whole genome shotgun (WGS) entry which is preliminary data.</text>
</comment>
<dbReference type="InterPro" id="IPR021295">
    <property type="entry name" value="DUF2867"/>
</dbReference>
<dbReference type="Proteomes" id="UP000654471">
    <property type="component" value="Unassembled WGS sequence"/>
</dbReference>
<sequence>MRTVRNVHTRTVQAPASVVGALLDRLGGDPDPLFPTPAWHPMRLDRPLEVGAVGDHGLGPYRVTVHEPGRRIRFAFPPGPDGDDTGYHEFTVHPLGSDRCRVDHVLEVRRAFARRLVWHLAIRAGHDTVVEETLDNVERAATGQLRASVRWSARVRLLNRLLWDRPTAVDLPEGARLARRAFPRTDFQDAWQLPLRPGMPTEPEAWEGVLRGAPFPVVGREGGEILLGKDAGHLDFRASILVADGRVTLGTVVRTHHRGGRLYLALVRRVHPFMARTMLRRTHRRLALAAPGAGERWAARPPVGR</sequence>